<feature type="transmembrane region" description="Helical" evidence="2">
    <location>
        <begin position="62"/>
        <end position="85"/>
    </location>
</feature>
<feature type="region of interest" description="Disordered" evidence="1">
    <location>
        <begin position="338"/>
        <end position="375"/>
    </location>
</feature>
<feature type="compositionally biased region" description="Polar residues" evidence="1">
    <location>
        <begin position="113"/>
        <end position="136"/>
    </location>
</feature>
<feature type="compositionally biased region" description="Low complexity" evidence="1">
    <location>
        <begin position="357"/>
        <end position="366"/>
    </location>
</feature>
<evidence type="ECO:0000313" key="3">
    <source>
        <dbReference type="EMBL" id="VEN58895.1"/>
    </source>
</evidence>
<dbReference type="OrthoDB" id="6775978at2759"/>
<sequence length="698" mass="75110">MGDYGKPGMAGSPSKDSMGGKTAVSGFCARSAPTSLRRPPSSRFPPAAAAAGRFRKGLAAKCTWRCAAVAFIALSVGLVAALTYISASSLLNWSYQNTKPCVLVGDNTQVVPASKSAPSETNLSTSTRPKTQSASTGGKYVDQVYARKRRQVSNDQHAFVLSNPPPSTSGSSSLHDGTSLHDLHDVDTISTNNPQNGDFMEQDQVVEVITMHPENDLLNSVAEETATTEVDYPMDATEPPEEQDNSRPDVQNNIPGQLSDITPGPGDQYDVADAPEDLGVVTTYINEDEGSGEPIEQSFTKLNQNVNSEGISGITVDLPHDSSVPALPTTQFIDEANKQNRPEDPHNGSNKFEVNLSSSSPTTESSLDVTESTTKQENDNLRIKIVTDVTDDSEEAHDISDSSLFTLEDEAYEDIKKDYEGFPKSSEFQHDAPIFSVKVGNTDSEEEALLKKVQSMSKKIPDKGMPEAEDSDILRKSHSDYDEEVVVKKKPLSEEGKPFVKAQDSSKELADANLSIMPLNQSPDLKASSFNNPLFVHNPTNQDAPANRFKVLEVPPAPSMHPSNRFLVNVTIAADQSQPVYVLSVSVPMDGKGEVQVVSKEAPEPPMQDDEKKAPVGLFDEDKDASGGACECSCPCLDSSNEFSDGNSSQEFDYDGFGTKETQTSILTTTELAETTLTTPTACPEVTAPPPMILVLEG</sequence>
<dbReference type="AlphaFoldDB" id="A0A653DFA6"/>
<accession>A0A653DFA6</accession>
<feature type="region of interest" description="Disordered" evidence="1">
    <location>
        <begin position="113"/>
        <end position="139"/>
    </location>
</feature>
<evidence type="ECO:0000256" key="2">
    <source>
        <dbReference type="SAM" id="Phobius"/>
    </source>
</evidence>
<keyword evidence="2" id="KW-0812">Transmembrane</keyword>
<name>A0A653DFA6_CALMS</name>
<dbReference type="Proteomes" id="UP000410492">
    <property type="component" value="Unassembled WGS sequence"/>
</dbReference>
<reference evidence="3 4" key="1">
    <citation type="submission" date="2019-01" db="EMBL/GenBank/DDBJ databases">
        <authorList>
            <person name="Sayadi A."/>
        </authorList>
    </citation>
    <scope>NUCLEOTIDE SEQUENCE [LARGE SCALE GENOMIC DNA]</scope>
</reference>
<keyword evidence="2" id="KW-0472">Membrane</keyword>
<feature type="compositionally biased region" description="Low complexity" evidence="1">
    <location>
        <begin position="168"/>
        <end position="177"/>
    </location>
</feature>
<feature type="region of interest" description="Disordered" evidence="1">
    <location>
        <begin position="233"/>
        <end position="253"/>
    </location>
</feature>
<organism evidence="3 4">
    <name type="scientific">Callosobruchus maculatus</name>
    <name type="common">Southern cowpea weevil</name>
    <name type="synonym">Pulse bruchid</name>
    <dbReference type="NCBI Taxonomy" id="64391"/>
    <lineage>
        <taxon>Eukaryota</taxon>
        <taxon>Metazoa</taxon>
        <taxon>Ecdysozoa</taxon>
        <taxon>Arthropoda</taxon>
        <taxon>Hexapoda</taxon>
        <taxon>Insecta</taxon>
        <taxon>Pterygota</taxon>
        <taxon>Neoptera</taxon>
        <taxon>Endopterygota</taxon>
        <taxon>Coleoptera</taxon>
        <taxon>Polyphaga</taxon>
        <taxon>Cucujiformia</taxon>
        <taxon>Chrysomeloidea</taxon>
        <taxon>Chrysomelidae</taxon>
        <taxon>Bruchinae</taxon>
        <taxon>Bruchini</taxon>
        <taxon>Callosobruchus</taxon>
    </lineage>
</organism>
<evidence type="ECO:0000256" key="1">
    <source>
        <dbReference type="SAM" id="MobiDB-lite"/>
    </source>
</evidence>
<keyword evidence="2" id="KW-1133">Transmembrane helix</keyword>
<proteinExistence type="predicted"/>
<gene>
    <name evidence="3" type="ORF">CALMAC_LOCUS17125</name>
</gene>
<dbReference type="EMBL" id="CAACVG010011809">
    <property type="protein sequence ID" value="VEN58895.1"/>
    <property type="molecule type" value="Genomic_DNA"/>
</dbReference>
<evidence type="ECO:0000313" key="4">
    <source>
        <dbReference type="Proteomes" id="UP000410492"/>
    </source>
</evidence>
<feature type="region of interest" description="Disordered" evidence="1">
    <location>
        <begin position="158"/>
        <end position="179"/>
    </location>
</feature>
<feature type="non-terminal residue" evidence="3">
    <location>
        <position position="698"/>
    </location>
</feature>
<feature type="region of interest" description="Disordered" evidence="1">
    <location>
        <begin position="1"/>
        <end position="22"/>
    </location>
</feature>
<keyword evidence="4" id="KW-1185">Reference proteome</keyword>
<feature type="compositionally biased region" description="Polar residues" evidence="1">
    <location>
        <begin position="347"/>
        <end position="356"/>
    </location>
</feature>
<protein>
    <submittedName>
        <fullName evidence="3">Uncharacterized protein</fullName>
    </submittedName>
</protein>